<feature type="transmembrane region" description="Helical" evidence="6">
    <location>
        <begin position="451"/>
        <end position="472"/>
    </location>
</feature>
<dbReference type="EMBL" id="HF935627">
    <property type="protein sequence ID" value="CCX11562.1"/>
    <property type="molecule type" value="Genomic_DNA"/>
</dbReference>
<dbReference type="PANTHER" id="PTHR43791">
    <property type="entry name" value="PERMEASE-RELATED"/>
    <property type="match status" value="1"/>
</dbReference>
<dbReference type="InterPro" id="IPR011701">
    <property type="entry name" value="MFS"/>
</dbReference>
<evidence type="ECO:0000256" key="4">
    <source>
        <dbReference type="ARBA" id="ARBA00022989"/>
    </source>
</evidence>
<keyword evidence="9" id="KW-1185">Reference proteome</keyword>
<feature type="domain" description="Major facilitator superfamily (MFS) profile" evidence="7">
    <location>
        <begin position="60"/>
        <end position="473"/>
    </location>
</feature>
<keyword evidence="3 6" id="KW-0812">Transmembrane</keyword>
<keyword evidence="5 6" id="KW-0472">Membrane</keyword>
<dbReference type="FunFam" id="1.20.1250.20:FF:000057">
    <property type="entry name" value="MFS general substrate transporter"/>
    <property type="match status" value="1"/>
</dbReference>
<dbReference type="OMA" id="ERRIHIA"/>
<dbReference type="PANTHER" id="PTHR43791:SF92">
    <property type="entry name" value="AGL026WP"/>
    <property type="match status" value="1"/>
</dbReference>
<sequence>MSATREKMEKADVTTTMEDGSIKEKAQHLEIVLPESLRNISPEEHARLEQALIRKIDLRIMPMLVLMYVLNYLDRNNIAAARLSGLEADLKLTGTQYQLSVSILFVGYITMQVPSNMFLDKIGKPSLYLPSAMIIWGLISGATGGVKGFGGLLACRFVLGIVEAAYFPGSLFLVSSWYTRKEIAFRTAILYSGSLISGAFSGLITAGITNGMDGLKGLLAWRWLFIVEGAITVAVAITAYWILPDFPKSTPWLTEQERDLAVWRMEQDVGERDWEGGENEDTFYGLKLALTDGKVYALMAILFGELSSASFTNFFPTVVATLGYNRIISLLLTTPPFVIAVFTTFLNSYHADRTGERYYHITIPLWVSIVAFILAATTITTAPRYLAMMLMVPAVYSGYVVSLAWITNTLPRPPAKRAAAIAAINAVSHASLIWTPFAYPSSAGPSYVGAMAMNSGTAALSIVAATGLRWHLAKENKKMDRQGVEGFRYLL</sequence>
<reference evidence="8 9" key="1">
    <citation type="journal article" date="2013" name="PLoS Genet.">
        <title>The genome and development-dependent transcriptomes of Pyronema confluens: a window into fungal evolution.</title>
        <authorList>
            <person name="Traeger S."/>
            <person name="Altegoer F."/>
            <person name="Freitag M."/>
            <person name="Gabaldon T."/>
            <person name="Kempken F."/>
            <person name="Kumar A."/>
            <person name="Marcet-Houben M."/>
            <person name="Poggeler S."/>
            <person name="Stajich J.E."/>
            <person name="Nowrousian M."/>
        </authorList>
    </citation>
    <scope>NUCLEOTIDE SEQUENCE [LARGE SCALE GENOMIC DNA]</scope>
    <source>
        <strain evidence="9">CBS 100304</strain>
        <tissue evidence="8">Vegetative mycelium</tissue>
    </source>
</reference>
<feature type="transmembrane region" description="Helical" evidence="6">
    <location>
        <begin position="157"/>
        <end position="177"/>
    </location>
</feature>
<feature type="transmembrane region" description="Helical" evidence="6">
    <location>
        <begin position="358"/>
        <end position="379"/>
    </location>
</feature>
<evidence type="ECO:0000256" key="5">
    <source>
        <dbReference type="ARBA" id="ARBA00023136"/>
    </source>
</evidence>
<evidence type="ECO:0000256" key="1">
    <source>
        <dbReference type="ARBA" id="ARBA00004141"/>
    </source>
</evidence>
<dbReference type="Pfam" id="PF07690">
    <property type="entry name" value="MFS_1"/>
    <property type="match status" value="1"/>
</dbReference>
<keyword evidence="2" id="KW-0813">Transport</keyword>
<dbReference type="Proteomes" id="UP000018144">
    <property type="component" value="Unassembled WGS sequence"/>
</dbReference>
<feature type="transmembrane region" description="Helical" evidence="6">
    <location>
        <begin position="189"/>
        <end position="208"/>
    </location>
</feature>
<gene>
    <name evidence="8" type="ORF">PCON_11156</name>
</gene>
<evidence type="ECO:0000313" key="9">
    <source>
        <dbReference type="Proteomes" id="UP000018144"/>
    </source>
</evidence>
<name>U4L5T0_PYROM</name>
<dbReference type="AlphaFoldDB" id="U4L5T0"/>
<feature type="transmembrane region" description="Helical" evidence="6">
    <location>
        <begin position="127"/>
        <end position="145"/>
    </location>
</feature>
<comment type="subcellular location">
    <subcellularLocation>
        <location evidence="1">Membrane</location>
        <topology evidence="1">Multi-pass membrane protein</topology>
    </subcellularLocation>
</comment>
<proteinExistence type="predicted"/>
<feature type="transmembrane region" description="Helical" evidence="6">
    <location>
        <begin position="295"/>
        <end position="315"/>
    </location>
</feature>
<protein>
    <submittedName>
        <fullName evidence="8">Similar to Uncharacterized transporter C1683.12 acc. no. Q9P6J0</fullName>
    </submittedName>
</protein>
<keyword evidence="4 6" id="KW-1133">Transmembrane helix</keyword>
<dbReference type="Gene3D" id="1.20.1250.20">
    <property type="entry name" value="MFS general substrate transporter like domains"/>
    <property type="match status" value="2"/>
</dbReference>
<dbReference type="eggNOG" id="KOG2533">
    <property type="taxonomic scope" value="Eukaryota"/>
</dbReference>
<evidence type="ECO:0000256" key="2">
    <source>
        <dbReference type="ARBA" id="ARBA00022448"/>
    </source>
</evidence>
<dbReference type="InterPro" id="IPR036259">
    <property type="entry name" value="MFS_trans_sf"/>
</dbReference>
<dbReference type="PROSITE" id="PS50850">
    <property type="entry name" value="MFS"/>
    <property type="match status" value="1"/>
</dbReference>
<feature type="transmembrane region" description="Helical" evidence="6">
    <location>
        <begin position="220"/>
        <end position="243"/>
    </location>
</feature>
<feature type="transmembrane region" description="Helical" evidence="6">
    <location>
        <begin position="385"/>
        <end position="406"/>
    </location>
</feature>
<accession>U4L5T0</accession>
<dbReference type="FunFam" id="1.20.1250.20:FF:000013">
    <property type="entry name" value="MFS general substrate transporter"/>
    <property type="match status" value="1"/>
</dbReference>
<dbReference type="STRING" id="1076935.U4L5T0"/>
<dbReference type="GO" id="GO:0016020">
    <property type="term" value="C:membrane"/>
    <property type="evidence" value="ECO:0007669"/>
    <property type="project" value="UniProtKB-SubCell"/>
</dbReference>
<dbReference type="SUPFAM" id="SSF103473">
    <property type="entry name" value="MFS general substrate transporter"/>
    <property type="match status" value="1"/>
</dbReference>
<dbReference type="GO" id="GO:0022857">
    <property type="term" value="F:transmembrane transporter activity"/>
    <property type="evidence" value="ECO:0007669"/>
    <property type="project" value="InterPro"/>
</dbReference>
<feature type="transmembrane region" description="Helical" evidence="6">
    <location>
        <begin position="418"/>
        <end position="439"/>
    </location>
</feature>
<evidence type="ECO:0000256" key="3">
    <source>
        <dbReference type="ARBA" id="ARBA00022692"/>
    </source>
</evidence>
<organism evidence="8 9">
    <name type="scientific">Pyronema omphalodes (strain CBS 100304)</name>
    <name type="common">Pyronema confluens</name>
    <dbReference type="NCBI Taxonomy" id="1076935"/>
    <lineage>
        <taxon>Eukaryota</taxon>
        <taxon>Fungi</taxon>
        <taxon>Dikarya</taxon>
        <taxon>Ascomycota</taxon>
        <taxon>Pezizomycotina</taxon>
        <taxon>Pezizomycetes</taxon>
        <taxon>Pezizales</taxon>
        <taxon>Pyronemataceae</taxon>
        <taxon>Pyronema</taxon>
    </lineage>
</organism>
<feature type="transmembrane region" description="Helical" evidence="6">
    <location>
        <begin position="327"/>
        <end position="346"/>
    </location>
</feature>
<dbReference type="OrthoDB" id="2250022at2759"/>
<dbReference type="InterPro" id="IPR020846">
    <property type="entry name" value="MFS_dom"/>
</dbReference>
<evidence type="ECO:0000256" key="6">
    <source>
        <dbReference type="SAM" id="Phobius"/>
    </source>
</evidence>
<evidence type="ECO:0000259" key="7">
    <source>
        <dbReference type="PROSITE" id="PS50850"/>
    </source>
</evidence>
<evidence type="ECO:0000313" key="8">
    <source>
        <dbReference type="EMBL" id="CCX11562.1"/>
    </source>
</evidence>